<proteinExistence type="predicted"/>
<reference evidence="2 4" key="1">
    <citation type="submission" date="2015-05" db="EMBL/GenBank/DDBJ databases">
        <title>Genome assembly of Archangium gephyra DSM 2261.</title>
        <authorList>
            <person name="Sharma G."/>
            <person name="Subramanian S."/>
        </authorList>
    </citation>
    <scope>NUCLEOTIDE SEQUENCE [LARGE SCALE GENOMIC DNA]</scope>
    <source>
        <strain evidence="2 4">DSM 2261</strain>
    </source>
</reference>
<dbReference type="Proteomes" id="UP000035579">
    <property type="component" value="Chromosome"/>
</dbReference>
<dbReference type="AlphaFoldDB" id="A0AAC8Q031"/>
<reference evidence="3 5" key="2">
    <citation type="submission" date="2018-08" db="EMBL/GenBank/DDBJ databases">
        <title>Genomic Encyclopedia of Archaeal and Bacterial Type Strains, Phase II (KMG-II): from individual species to whole genera.</title>
        <authorList>
            <person name="Goeker M."/>
        </authorList>
    </citation>
    <scope>NUCLEOTIDE SEQUENCE [LARGE SCALE GENOMIC DNA]</scope>
    <source>
        <strain evidence="3 5">DSM 2261</strain>
    </source>
</reference>
<dbReference type="EMBL" id="QUMU01000021">
    <property type="protein sequence ID" value="REG20440.1"/>
    <property type="molecule type" value="Genomic_DNA"/>
</dbReference>
<evidence type="ECO:0000313" key="5">
    <source>
        <dbReference type="Proteomes" id="UP000256345"/>
    </source>
</evidence>
<evidence type="ECO:0000313" key="3">
    <source>
        <dbReference type="EMBL" id="REG20440.1"/>
    </source>
</evidence>
<keyword evidence="1" id="KW-0802">TPR repeat</keyword>
<dbReference type="InterPro" id="IPR011990">
    <property type="entry name" value="TPR-like_helical_dom_sf"/>
</dbReference>
<sequence length="303" mass="33413">MKGVLIACSVAFGVHLIPLFLPRNLPEQELVIARAIPDAAQRARVLKQLKENPKTRGVHLRQAAELLIEGAPLDAYELAKEAEGMEPGDVETQLLLARVCHGQRMNRCEEESLAKAEELAPADPRAALLRGDFAERDGDVVGALKAVEEAYGKAPGDTGVGLRYGRLLSAAGRGEEALQVLKKLEGPLGRPRVWVEEGLVRVAQGRMKEARELFAKAVEEEPGLVMGHYQLGMAAYRVGDVEGAEESLREADRLDMSDMRPLSALCEIQRQTGRMDDMRATRMDLERRFPERMEAVRSACRTP</sequence>
<name>A0AAC8Q031_9BACT</name>
<feature type="repeat" description="TPR" evidence="1">
    <location>
        <begin position="191"/>
        <end position="224"/>
    </location>
</feature>
<dbReference type="KEGG" id="age:AA314_00087"/>
<organism evidence="2 4">
    <name type="scientific">Archangium gephyra</name>
    <dbReference type="NCBI Taxonomy" id="48"/>
    <lineage>
        <taxon>Bacteria</taxon>
        <taxon>Pseudomonadati</taxon>
        <taxon>Myxococcota</taxon>
        <taxon>Myxococcia</taxon>
        <taxon>Myxococcales</taxon>
        <taxon>Cystobacterineae</taxon>
        <taxon>Archangiaceae</taxon>
        <taxon>Archangium</taxon>
    </lineage>
</organism>
<keyword evidence="5" id="KW-1185">Reference proteome</keyword>
<dbReference type="Pfam" id="PF14559">
    <property type="entry name" value="TPR_19"/>
    <property type="match status" value="1"/>
</dbReference>
<accession>A0AAC8Q031</accession>
<dbReference type="InterPro" id="IPR019734">
    <property type="entry name" value="TPR_rpt"/>
</dbReference>
<dbReference type="Proteomes" id="UP000256345">
    <property type="component" value="Unassembled WGS sequence"/>
</dbReference>
<dbReference type="PROSITE" id="PS50005">
    <property type="entry name" value="TPR"/>
    <property type="match status" value="1"/>
</dbReference>
<evidence type="ECO:0000313" key="2">
    <source>
        <dbReference type="EMBL" id="AKI98460.1"/>
    </source>
</evidence>
<dbReference type="RefSeq" id="WP_047853818.1">
    <property type="nucleotide sequence ID" value="NZ_CP011509.1"/>
</dbReference>
<dbReference type="SUPFAM" id="SSF48452">
    <property type="entry name" value="TPR-like"/>
    <property type="match status" value="1"/>
</dbReference>
<evidence type="ECO:0000313" key="4">
    <source>
        <dbReference type="Proteomes" id="UP000035579"/>
    </source>
</evidence>
<gene>
    <name evidence="2" type="ORF">AA314_00087</name>
    <name evidence="3" type="ORF">ATI61_1215</name>
</gene>
<evidence type="ECO:0000256" key="1">
    <source>
        <dbReference type="PROSITE-ProRule" id="PRU00339"/>
    </source>
</evidence>
<dbReference type="Gene3D" id="1.25.40.10">
    <property type="entry name" value="Tetratricopeptide repeat domain"/>
    <property type="match status" value="1"/>
</dbReference>
<protein>
    <submittedName>
        <fullName evidence="2">Tetratricopeptide repeat protein</fullName>
    </submittedName>
    <submittedName>
        <fullName evidence="3">Tfp pilus assembly protein PilF</fullName>
    </submittedName>
</protein>
<dbReference type="EMBL" id="CP011509">
    <property type="protein sequence ID" value="AKI98460.1"/>
    <property type="molecule type" value="Genomic_DNA"/>
</dbReference>
<dbReference type="Pfam" id="PF13432">
    <property type="entry name" value="TPR_16"/>
    <property type="match status" value="1"/>
</dbReference>